<accession>A0A7S1FKN2</accession>
<comment type="subcellular location">
    <subcellularLocation>
        <location evidence="1">Membrane</location>
        <topology evidence="1">Multi-pass membrane protein</topology>
    </subcellularLocation>
</comment>
<sequence>MAEDMCFAEDDCNDYPHRVCVGDEGSKTCQHSRVFEHNGGSDVFAGFIFFLVSGLALSAGIGGGGLYVPLLMLFLRYSVREATGLSQALLAGGSGSAFIYNLKQRHPSGTKPMIDFDLVLVMSPFLLAGALVGAVLNQTLPSWMILVLLFFILTYSAITTNIKAVQTLRKEQAGDVGGLVDGDARLSKNPVERLWRFVWRSQSEDKRKPSCDQTTDAQPDDIRLEMAKVGDVEISLDFWDAESPNFKNADVSPNKNFSDMSPNKNFSDMSPNKIATEMSPNFRSVTDMCVETVLNIATVSPTASAVHPRETQSDETEDVESTPMSPVAPHAREAPRSEGYDGAPQYPLRSLGMFLLLWAIVLVSIFLRGGKGLQGAVEQCSPSYWTITVFTGIFLVCIGTFATWNAIANQPLGPPVDGEIYWNQKSGLKVVVWSFVAGVLAALCGIGGGMVMGPRLLELGVLPQVQSSTTATTLFVLSTSTAILFMVSGSASLDYALFLATMTACGAIFGKALVNWIVKKTQRPSFLIFILGFIISSSVVVMMATGILDVVRKVDEDQHMGFLNPCSGEPL</sequence>
<dbReference type="Pfam" id="PF01925">
    <property type="entry name" value="TauE"/>
    <property type="match status" value="2"/>
</dbReference>
<proteinExistence type="predicted"/>
<feature type="transmembrane region" description="Helical" evidence="6">
    <location>
        <begin position="346"/>
        <end position="367"/>
    </location>
</feature>
<feature type="transmembrane region" description="Helical" evidence="6">
    <location>
        <begin position="82"/>
        <end position="102"/>
    </location>
</feature>
<dbReference type="GO" id="GO:0016020">
    <property type="term" value="C:membrane"/>
    <property type="evidence" value="ECO:0007669"/>
    <property type="project" value="UniProtKB-SubCell"/>
</dbReference>
<feature type="transmembrane region" description="Helical" evidence="6">
    <location>
        <begin position="43"/>
        <end position="70"/>
    </location>
</feature>
<evidence type="ECO:0000256" key="3">
    <source>
        <dbReference type="ARBA" id="ARBA00022989"/>
    </source>
</evidence>
<dbReference type="InterPro" id="IPR002781">
    <property type="entry name" value="TM_pro_TauE-like"/>
</dbReference>
<organism evidence="7">
    <name type="scientific">Noctiluca scintillans</name>
    <name type="common">Sea sparkle</name>
    <name type="synonym">Red tide dinoflagellate</name>
    <dbReference type="NCBI Taxonomy" id="2966"/>
    <lineage>
        <taxon>Eukaryota</taxon>
        <taxon>Sar</taxon>
        <taxon>Alveolata</taxon>
        <taxon>Dinophyceae</taxon>
        <taxon>Noctilucales</taxon>
        <taxon>Noctilucaceae</taxon>
        <taxon>Noctiluca</taxon>
    </lineage>
</organism>
<keyword evidence="3 6" id="KW-1133">Transmembrane helix</keyword>
<dbReference type="GO" id="GO:0031464">
    <property type="term" value="C:Cul4A-RING E3 ubiquitin ligase complex"/>
    <property type="evidence" value="ECO:0007669"/>
    <property type="project" value="TreeGrafter"/>
</dbReference>
<feature type="transmembrane region" description="Helical" evidence="6">
    <location>
        <begin position="495"/>
        <end position="514"/>
    </location>
</feature>
<feature type="compositionally biased region" description="Polar residues" evidence="5">
    <location>
        <begin position="251"/>
        <end position="269"/>
    </location>
</feature>
<evidence type="ECO:0000256" key="1">
    <source>
        <dbReference type="ARBA" id="ARBA00004141"/>
    </source>
</evidence>
<feature type="transmembrane region" description="Helical" evidence="6">
    <location>
        <begin position="428"/>
        <end position="451"/>
    </location>
</feature>
<feature type="transmembrane region" description="Helical" evidence="6">
    <location>
        <begin position="142"/>
        <end position="162"/>
    </location>
</feature>
<reference evidence="7" key="1">
    <citation type="submission" date="2021-01" db="EMBL/GenBank/DDBJ databases">
        <authorList>
            <person name="Corre E."/>
            <person name="Pelletier E."/>
            <person name="Niang G."/>
            <person name="Scheremetjew M."/>
            <person name="Finn R."/>
            <person name="Kale V."/>
            <person name="Holt S."/>
            <person name="Cochrane G."/>
            <person name="Meng A."/>
            <person name="Brown T."/>
            <person name="Cohen L."/>
        </authorList>
    </citation>
    <scope>NUCLEOTIDE SEQUENCE</scope>
</reference>
<evidence type="ECO:0000256" key="2">
    <source>
        <dbReference type="ARBA" id="ARBA00022692"/>
    </source>
</evidence>
<dbReference type="EMBL" id="HBFQ01064956">
    <property type="protein sequence ID" value="CAD8871741.1"/>
    <property type="molecule type" value="Transcribed_RNA"/>
</dbReference>
<feature type="transmembrane region" description="Helical" evidence="6">
    <location>
        <begin position="114"/>
        <end position="136"/>
    </location>
</feature>
<dbReference type="GO" id="GO:0016567">
    <property type="term" value="P:protein ubiquitination"/>
    <property type="evidence" value="ECO:0007669"/>
    <property type="project" value="TreeGrafter"/>
</dbReference>
<feature type="transmembrane region" description="Helical" evidence="6">
    <location>
        <begin position="387"/>
        <end position="407"/>
    </location>
</feature>
<feature type="compositionally biased region" description="Basic and acidic residues" evidence="5">
    <location>
        <begin position="330"/>
        <end position="339"/>
    </location>
</feature>
<dbReference type="PANTHER" id="PTHR14255">
    <property type="entry name" value="CEREBLON"/>
    <property type="match status" value="1"/>
</dbReference>
<gene>
    <name evidence="7" type="ORF">NSCI0253_LOCUS46098</name>
</gene>
<evidence type="ECO:0000256" key="5">
    <source>
        <dbReference type="SAM" id="MobiDB-lite"/>
    </source>
</evidence>
<protein>
    <submittedName>
        <fullName evidence="7">Uncharacterized protein</fullName>
    </submittedName>
</protein>
<name>A0A7S1FKN2_NOCSC</name>
<evidence type="ECO:0000256" key="4">
    <source>
        <dbReference type="ARBA" id="ARBA00023136"/>
    </source>
</evidence>
<evidence type="ECO:0000313" key="7">
    <source>
        <dbReference type="EMBL" id="CAD8871741.1"/>
    </source>
</evidence>
<evidence type="ECO:0000256" key="6">
    <source>
        <dbReference type="SAM" id="Phobius"/>
    </source>
</evidence>
<feature type="transmembrane region" description="Helical" evidence="6">
    <location>
        <begin position="526"/>
        <end position="551"/>
    </location>
</feature>
<feature type="region of interest" description="Disordered" evidence="5">
    <location>
        <begin position="250"/>
        <end position="269"/>
    </location>
</feature>
<dbReference type="PANTHER" id="PTHR14255:SF3">
    <property type="entry name" value="SULFITE EXPORTER TAUE_SAFE FAMILY PROTEIN 5-RELATED"/>
    <property type="match status" value="1"/>
</dbReference>
<feature type="region of interest" description="Disordered" evidence="5">
    <location>
        <begin position="301"/>
        <end position="339"/>
    </location>
</feature>
<keyword evidence="2 6" id="KW-0812">Transmembrane</keyword>
<keyword evidence="4 6" id="KW-0472">Membrane</keyword>
<dbReference type="AlphaFoldDB" id="A0A7S1FKN2"/>